<dbReference type="SMART" id="SM00487">
    <property type="entry name" value="DEXDc"/>
    <property type="match status" value="1"/>
</dbReference>
<dbReference type="Pfam" id="PF18840">
    <property type="entry name" value="LPD25"/>
    <property type="match status" value="1"/>
</dbReference>
<dbReference type="InterPro" id="IPR001650">
    <property type="entry name" value="Helicase_C-like"/>
</dbReference>
<dbReference type="PANTHER" id="PTHR41313:SF1">
    <property type="entry name" value="DNA METHYLASE ADENINE-SPECIFIC DOMAIN-CONTAINING PROTEIN"/>
    <property type="match status" value="1"/>
</dbReference>
<dbReference type="InterPro" id="IPR052933">
    <property type="entry name" value="DNA_Protect_Modify"/>
</dbReference>
<dbReference type="PROSITE" id="PS51194">
    <property type="entry name" value="HELICASE_CTER"/>
    <property type="match status" value="1"/>
</dbReference>
<dbReference type="RefSeq" id="WP_186950136.1">
    <property type="nucleotide sequence ID" value="NZ_JACOPL010000012.1"/>
</dbReference>
<reference evidence="3" key="1">
    <citation type="submission" date="2020-08" db="EMBL/GenBank/DDBJ databases">
        <title>Genome public.</title>
        <authorList>
            <person name="Liu C."/>
            <person name="Sun Q."/>
        </authorList>
    </citation>
    <scope>NUCLEOTIDE SEQUENCE</scope>
    <source>
        <strain evidence="3">NSJ-28</strain>
    </source>
</reference>
<dbReference type="SUPFAM" id="SSF52540">
    <property type="entry name" value="P-loop containing nucleoside triphosphate hydrolases"/>
    <property type="match status" value="2"/>
</dbReference>
<keyword evidence="3" id="KW-0489">Methyltransferase</keyword>
<dbReference type="Proteomes" id="UP000606499">
    <property type="component" value="Unassembled WGS sequence"/>
</dbReference>
<dbReference type="GO" id="GO:0005524">
    <property type="term" value="F:ATP binding"/>
    <property type="evidence" value="ECO:0007669"/>
    <property type="project" value="InterPro"/>
</dbReference>
<dbReference type="EMBL" id="JACOPL010000012">
    <property type="protein sequence ID" value="MBC5726228.1"/>
    <property type="molecule type" value="Genomic_DNA"/>
</dbReference>
<dbReference type="GO" id="GO:0003677">
    <property type="term" value="F:DNA binding"/>
    <property type="evidence" value="ECO:0007669"/>
    <property type="project" value="InterPro"/>
</dbReference>
<organism evidence="3 4">
    <name type="scientific">Agathobaculum faecis</name>
    <dbReference type="NCBI Taxonomy" id="2763013"/>
    <lineage>
        <taxon>Bacteria</taxon>
        <taxon>Bacillati</taxon>
        <taxon>Bacillota</taxon>
        <taxon>Clostridia</taxon>
        <taxon>Eubacteriales</taxon>
        <taxon>Butyricicoccaceae</taxon>
        <taxon>Agathobaculum</taxon>
    </lineage>
</organism>
<keyword evidence="4" id="KW-1185">Reference proteome</keyword>
<gene>
    <name evidence="3" type="ORF">H8S45_12275</name>
</gene>
<evidence type="ECO:0000256" key="1">
    <source>
        <dbReference type="SAM" id="Coils"/>
    </source>
</evidence>
<protein>
    <submittedName>
        <fullName evidence="3">N-6 DNA methylase</fullName>
    </submittedName>
</protein>
<dbReference type="Gene3D" id="3.40.50.150">
    <property type="entry name" value="Vaccinia Virus protein VP39"/>
    <property type="match status" value="1"/>
</dbReference>
<keyword evidence="3" id="KW-0808">Transferase</keyword>
<dbReference type="InterPro" id="IPR014001">
    <property type="entry name" value="Helicase_ATP-bd"/>
</dbReference>
<dbReference type="GO" id="GO:0032259">
    <property type="term" value="P:methylation"/>
    <property type="evidence" value="ECO:0007669"/>
    <property type="project" value="UniProtKB-KW"/>
</dbReference>
<dbReference type="InterPro" id="IPR041045">
    <property type="entry name" value="LPD25"/>
</dbReference>
<dbReference type="Gene3D" id="3.40.50.300">
    <property type="entry name" value="P-loop containing nucleotide triphosphate hydrolases"/>
    <property type="match status" value="2"/>
</dbReference>
<evidence type="ECO:0000259" key="2">
    <source>
        <dbReference type="PROSITE" id="PS51194"/>
    </source>
</evidence>
<feature type="coiled-coil region" evidence="1">
    <location>
        <begin position="1944"/>
        <end position="1998"/>
    </location>
</feature>
<feature type="domain" description="Helicase C-terminal" evidence="2">
    <location>
        <begin position="2224"/>
        <end position="2411"/>
    </location>
</feature>
<dbReference type="PANTHER" id="PTHR41313">
    <property type="entry name" value="ADENINE-SPECIFIC METHYLTRANSFERASE"/>
    <property type="match status" value="1"/>
</dbReference>
<dbReference type="GO" id="GO:0008168">
    <property type="term" value="F:methyltransferase activity"/>
    <property type="evidence" value="ECO:0007669"/>
    <property type="project" value="UniProtKB-KW"/>
</dbReference>
<dbReference type="GO" id="GO:0016787">
    <property type="term" value="F:hydrolase activity"/>
    <property type="evidence" value="ECO:0007669"/>
    <property type="project" value="InterPro"/>
</dbReference>
<dbReference type="InterPro" id="IPR006935">
    <property type="entry name" value="Helicase/UvrB_N"/>
</dbReference>
<accession>A0A923LWY4</accession>
<name>A0A923LWY4_9FIRM</name>
<evidence type="ECO:0000313" key="4">
    <source>
        <dbReference type="Proteomes" id="UP000606499"/>
    </source>
</evidence>
<keyword evidence="1" id="KW-0175">Coiled coil</keyword>
<dbReference type="InterPro" id="IPR029063">
    <property type="entry name" value="SAM-dependent_MTases_sf"/>
</dbReference>
<evidence type="ECO:0000313" key="3">
    <source>
        <dbReference type="EMBL" id="MBC5726228.1"/>
    </source>
</evidence>
<dbReference type="InterPro" id="IPR027417">
    <property type="entry name" value="P-loop_NTPase"/>
</dbReference>
<proteinExistence type="predicted"/>
<comment type="caution">
    <text evidence="3">The sequence shown here is derived from an EMBL/GenBank/DDBJ whole genome shotgun (WGS) entry which is preliminary data.</text>
</comment>
<sequence>MKKPAAFPFSDEPPAVQLSLMPEEIPARDVFQSNTQPAAADMFQSNTQPAAEDVFQPNTQTAAEDVFHRNTRLGRHEFTQAEIDHVLRLGSNTDRHRECIVAAFEKQKPIGGIAADLQTIYHGGNGFSIGAEMFAAWYDRDGVHLSRGRSTRYDAGAYLIPWEQAAGRIGHLIGTGQFATNVEVAEAEGYERRQLSEKIWFLYHDFGEEAQGYLSSLSGVRRNNYPEETAWLAGQLKNPEFLRTFTEEYAAFLSAYDRNHDLLRFRHHKTRDIMDGLHDLSLPRRTFASGMTKIPEIGRFITDDEIDVSLSDGGNVAGGKNRIYAFFQQGHSAKEQKDFLQEEYGIGGRSHALSGSSHSWEDYDGKGIHYRKNGCPDIHLTWEHAAKRVAALVQNNRYLPAEAQAAADKVREGNALAEQEEMAAPSVPEGKTGHAVPPVMPQTTGENPYEPDSTPYIFCEWSESPLFEDGKRYSIYEFDRLMKQADDEQVAGKNAALKKHGTWEDWYEADDPENERFLGYDKTKFTIVMPDGQTYTERQDIGDGDGGVLDFLSRYPQYQSILPQLREASIVSPTPDEATIGQAAATDPSHDVFQSDTQPVADDVFRRNTSKSAAPKRTVRTVKEIYEQYLPVIKEKVMADAAYQNACMNSDEENARIEADAATRRAAVSIGDTEFLRLYYDLSSFHNHLHKVVFDETYPALHASAEQPVSSDDVFQGNTLEEAVQAAATDPSRDVFQGNTLEEAVQAATADPSRDVFQGNTQPAADDVFQPNTQPVADDVFQSNTQPAAHDVFQSNTQTAAEDVFHRNTQPSADDVFHGNTLEEAVQAAAAALSHDVFQGNTLEETTQAIPAPYDPLAPAYQVGTVVYWNKAAHIISGVSPAGITLKEVGAEGTELSPIAKAVFEGRLSQDARNTPVIDTLTMDIENTNDDLRETLTSEHGLLSQADKDAIARLLRDGLGNAEIAQHLSDAHAGTTGNFTLLTGDEAEYIATPSGFSVEIQDRFGTELSYSWTEVARLCRSLYQQELDGFRHAVPEPAASADVFQPNTPEGAARNAGNYHITDELLGVSRPRERYRDNIAALRLLHTLEQENRPAAPDEQAALARYTGWGAIPQAFDAGNPAWADEYTELKALLTDDEYKAARASTLNAHYTSPTVIRAIYDAVEHMGLAPESILEPSCGTGNFFGMLPEGMRNSRLYGVELDSITGRIAQKLYPSADITVSGFENTAFPDNTFDLAIGNVPFGDYRVNDKAYNKDHLLIHDYFFMKSLDKVKPNGVAAFITSKGTMDKKDTHVRRLLAQKADLLGAIRLPNNAFKANAGAEVTTDILFLQKRETPPETETEWVQLGQNPDGLSMNRYFISHPEMVLGEMKMESTRYGYDTTCAPIPGADLKGQLAEAVRHIGALEKLPVRGAADVFQWNTSQNTGSTPDEEVEDYSYFIKDGAVFFRAAGRDEPTGYKETASQRARGMIGLRKTVRDLIIAQTEGCDDDTLHGLQRTLNGQYDAFVKKHGYLHDTANRRAFSRDAGYPLLLALEELDDEQNVKGKSDIFTLRTIRPHIAVTSADTPQDALGLSLAERGEIDFAYMSRLLGGTPEGQIISALHGQIFREPVSGVWQPADEYLSGNIRAKLKTAQAYAEKDPAFSFNVKMLESVLPEPLTASDISVRLGTAWIPPEDITQFVREVLHPPFYAANKITVSYSDAIKSWYVSNKGADNDRNSFAHTKFGTSRANGYELLERALNLRDVQIFDVKIVDGKEKRIPNQQETIKARGKQDALRQAFKDWIFADPERRERLVRYYNEHFNHTRPRTYNGDYLSFPGMNPNITLKEHQRNAVARILYGGNTLLAHCVGAGKTWTMAAGAMELRRLGLAHKPMFVVPNSLTEQWGAEFQQLYPGAHILVAREDDLSKQNRPAFCARIATGDYDAVIIGHSQFEKIPLSPEHARAHIEKQLDTLELSLSEAKKDKGQSFTIKQLESSKKKLEARLEQLMNAKEKDTAVSFEQLGVDRIFVDEADEFKNLGLFTKMRNVAGIQTTAAQKSEDMAAKCEYLNGRSGYNSVVFATGTPISNSMTELYTMMRYLQHDVLEQAGLSDFDSWASAFGETVTAMELSPEGSGYRSKTRFAKFVNLPELVTMWKLAADIQTADMLHLPRPEGTYHNELTAPTPEQEAMVQQLGKRADAVRAGAVAPYEDNMLAITNDGRKLALDQRLSDPSLPDTPESKLNKVVQNVFEIWERTAPEKGTQLIFCDLATPGGKGARKNSFCAYDDIRDKLIARGVPAEEIAYIHHADTTPKKRTLRQQMNAGKVRILIGSTSKMGAGFNVQKRLAAEHEIDCPWRPRDIEQREGRILRQGNMYDHVDIYRYATKSTFDSYNWQTVENKQKFIAQIVTGKSPARTCEDVDAAALSYAEIKALSAGDPRIKERMELEVEVNKLNVLRTAYKNEQYHLQDEIRIIPDKITDKERLLAALQQDGRTFAAHHAESVGDTFRAEISGTVYTQKEDAGNALLQRIESETAKIKAGADDALAWEKSLSIGHYCGFELYLTRDPLQNCILWGRGETKRQVDAGMTPQGMMQRLGNALSGIEEHIPDCEKRISLLKEQLKTAKAELDKPWPQEDEYQIKVARLGELNFLLSKKNDQPQFGLDQPQPELTL</sequence>
<dbReference type="Pfam" id="PF04851">
    <property type="entry name" value="ResIII"/>
    <property type="match status" value="1"/>
</dbReference>
<dbReference type="PRINTS" id="PR00507">
    <property type="entry name" value="N12N6MTFRASE"/>
</dbReference>
<dbReference type="SUPFAM" id="SSF53335">
    <property type="entry name" value="S-adenosyl-L-methionine-dependent methyltransferases"/>
    <property type="match status" value="1"/>
</dbReference>